<dbReference type="AlphaFoldDB" id="X1VL90"/>
<feature type="non-terminal residue" evidence="1">
    <location>
        <position position="75"/>
    </location>
</feature>
<name>X1VL90_9ZZZZ</name>
<sequence>GSCFPETSKLSKINSIFSLLALKLIGHERLSKINAYNFDTGFGFFAGLNVPPKSSSSSTYSYRVDKTSTQLFLED</sequence>
<comment type="caution">
    <text evidence="1">The sequence shown here is derived from an EMBL/GenBank/DDBJ whole genome shotgun (WGS) entry which is preliminary data.</text>
</comment>
<protein>
    <submittedName>
        <fullName evidence="1">Uncharacterized protein</fullName>
    </submittedName>
</protein>
<gene>
    <name evidence="1" type="ORF">S12H4_62600</name>
</gene>
<organism evidence="1">
    <name type="scientific">marine sediment metagenome</name>
    <dbReference type="NCBI Taxonomy" id="412755"/>
    <lineage>
        <taxon>unclassified sequences</taxon>
        <taxon>metagenomes</taxon>
        <taxon>ecological metagenomes</taxon>
    </lineage>
</organism>
<reference evidence="1" key="1">
    <citation type="journal article" date="2014" name="Front. Microbiol.">
        <title>High frequency of phylogenetically diverse reductive dehalogenase-homologous genes in deep subseafloor sedimentary metagenomes.</title>
        <authorList>
            <person name="Kawai M."/>
            <person name="Futagami T."/>
            <person name="Toyoda A."/>
            <person name="Takaki Y."/>
            <person name="Nishi S."/>
            <person name="Hori S."/>
            <person name="Arai W."/>
            <person name="Tsubouchi T."/>
            <person name="Morono Y."/>
            <person name="Uchiyama I."/>
            <person name="Ito T."/>
            <person name="Fujiyama A."/>
            <person name="Inagaki F."/>
            <person name="Takami H."/>
        </authorList>
    </citation>
    <scope>NUCLEOTIDE SEQUENCE</scope>
    <source>
        <strain evidence="1">Expedition CK06-06</strain>
    </source>
</reference>
<proteinExistence type="predicted"/>
<evidence type="ECO:0000313" key="1">
    <source>
        <dbReference type="EMBL" id="GAJ20067.1"/>
    </source>
</evidence>
<dbReference type="EMBL" id="BARW01042077">
    <property type="protein sequence ID" value="GAJ20067.1"/>
    <property type="molecule type" value="Genomic_DNA"/>
</dbReference>
<accession>X1VL90</accession>
<feature type="non-terminal residue" evidence="1">
    <location>
        <position position="1"/>
    </location>
</feature>